<dbReference type="AlphaFoldDB" id="A0A822XW23"/>
<sequence length="39" mass="4233">MLGPIEFVLMGFGYHRQLPPAPLPNQGSNPHSSKASISR</sequence>
<dbReference type="EMBL" id="DUZY01000002">
    <property type="protein sequence ID" value="DAD25834.1"/>
    <property type="molecule type" value="Genomic_DNA"/>
</dbReference>
<feature type="compositionally biased region" description="Polar residues" evidence="1">
    <location>
        <begin position="25"/>
        <end position="39"/>
    </location>
</feature>
<gene>
    <name evidence="2" type="ORF">HUJ06_027302</name>
</gene>
<proteinExistence type="predicted"/>
<reference evidence="2 3" key="1">
    <citation type="journal article" date="2020" name="Mol. Biol. Evol.">
        <title>Distinct Expression and Methylation Patterns for Genes with Different Fates following a Single Whole-Genome Duplication in Flowering Plants.</title>
        <authorList>
            <person name="Shi T."/>
            <person name="Rahmani R.S."/>
            <person name="Gugger P.F."/>
            <person name="Wang M."/>
            <person name="Li H."/>
            <person name="Zhang Y."/>
            <person name="Li Z."/>
            <person name="Wang Q."/>
            <person name="Van de Peer Y."/>
            <person name="Marchal K."/>
            <person name="Chen J."/>
        </authorList>
    </citation>
    <scope>NUCLEOTIDE SEQUENCE [LARGE SCALE GENOMIC DNA]</scope>
    <source>
        <tissue evidence="2">Leaf</tissue>
    </source>
</reference>
<dbReference type="Proteomes" id="UP000607653">
    <property type="component" value="Unassembled WGS sequence"/>
</dbReference>
<evidence type="ECO:0000313" key="3">
    <source>
        <dbReference type="Proteomes" id="UP000607653"/>
    </source>
</evidence>
<name>A0A822XW23_NELNU</name>
<feature type="region of interest" description="Disordered" evidence="1">
    <location>
        <begin position="18"/>
        <end position="39"/>
    </location>
</feature>
<keyword evidence="3" id="KW-1185">Reference proteome</keyword>
<organism evidence="2 3">
    <name type="scientific">Nelumbo nucifera</name>
    <name type="common">Sacred lotus</name>
    <dbReference type="NCBI Taxonomy" id="4432"/>
    <lineage>
        <taxon>Eukaryota</taxon>
        <taxon>Viridiplantae</taxon>
        <taxon>Streptophyta</taxon>
        <taxon>Embryophyta</taxon>
        <taxon>Tracheophyta</taxon>
        <taxon>Spermatophyta</taxon>
        <taxon>Magnoliopsida</taxon>
        <taxon>Proteales</taxon>
        <taxon>Nelumbonaceae</taxon>
        <taxon>Nelumbo</taxon>
    </lineage>
</organism>
<evidence type="ECO:0000313" key="2">
    <source>
        <dbReference type="EMBL" id="DAD25834.1"/>
    </source>
</evidence>
<protein>
    <submittedName>
        <fullName evidence="2">Uncharacterized protein</fullName>
    </submittedName>
</protein>
<evidence type="ECO:0000256" key="1">
    <source>
        <dbReference type="SAM" id="MobiDB-lite"/>
    </source>
</evidence>
<comment type="caution">
    <text evidence="2">The sequence shown here is derived from an EMBL/GenBank/DDBJ whole genome shotgun (WGS) entry which is preliminary data.</text>
</comment>
<accession>A0A822XW23</accession>